<protein>
    <recommendedName>
        <fullName evidence="4">Alkyl hydroperoxide reductase subunit C/ Thiol specific antioxidant domain-containing protein</fullName>
    </recommendedName>
</protein>
<name>A0A9P7ZIV8_9HYPO</name>
<dbReference type="Pfam" id="PF13911">
    <property type="entry name" value="AhpC-TSA_2"/>
    <property type="match status" value="1"/>
</dbReference>
<dbReference type="PANTHER" id="PTHR42336">
    <property type="entry name" value="THIOREDOXIN DOMAIN-CONTAINING PROTEIN-RELATED"/>
    <property type="match status" value="1"/>
</dbReference>
<dbReference type="InterPro" id="IPR036249">
    <property type="entry name" value="Thioredoxin-like_sf"/>
</dbReference>
<keyword evidence="3" id="KW-1185">Reference proteome</keyword>
<evidence type="ECO:0008006" key="4">
    <source>
        <dbReference type="Google" id="ProtNLM"/>
    </source>
</evidence>
<dbReference type="Gene3D" id="3.40.30.10">
    <property type="entry name" value="Glutaredoxin"/>
    <property type="match status" value="1"/>
</dbReference>
<gene>
    <name evidence="2" type="ORF">F5Z01DRAFT_690802</name>
</gene>
<feature type="compositionally biased region" description="Polar residues" evidence="1">
    <location>
        <begin position="19"/>
        <end position="30"/>
    </location>
</feature>
<organism evidence="2 3">
    <name type="scientific">Emericellopsis atlantica</name>
    <dbReference type="NCBI Taxonomy" id="2614577"/>
    <lineage>
        <taxon>Eukaryota</taxon>
        <taxon>Fungi</taxon>
        <taxon>Dikarya</taxon>
        <taxon>Ascomycota</taxon>
        <taxon>Pezizomycotina</taxon>
        <taxon>Sordariomycetes</taxon>
        <taxon>Hypocreomycetidae</taxon>
        <taxon>Hypocreales</taxon>
        <taxon>Bionectriaceae</taxon>
        <taxon>Emericellopsis</taxon>
    </lineage>
</organism>
<reference evidence="2" key="1">
    <citation type="journal article" date="2021" name="IMA Fungus">
        <title>Genomic characterization of three marine fungi, including Emericellopsis atlantica sp. nov. with signatures of a generalist lifestyle and marine biomass degradation.</title>
        <authorList>
            <person name="Hagestad O.C."/>
            <person name="Hou L."/>
            <person name="Andersen J.H."/>
            <person name="Hansen E.H."/>
            <person name="Altermark B."/>
            <person name="Li C."/>
            <person name="Kuhnert E."/>
            <person name="Cox R.J."/>
            <person name="Crous P.W."/>
            <person name="Spatafora J.W."/>
            <person name="Lail K."/>
            <person name="Amirebrahimi M."/>
            <person name="Lipzen A."/>
            <person name="Pangilinan J."/>
            <person name="Andreopoulos W."/>
            <person name="Hayes R.D."/>
            <person name="Ng V."/>
            <person name="Grigoriev I.V."/>
            <person name="Jackson S.A."/>
            <person name="Sutton T.D.S."/>
            <person name="Dobson A.D.W."/>
            <person name="Rama T."/>
        </authorList>
    </citation>
    <scope>NUCLEOTIDE SEQUENCE</scope>
    <source>
        <strain evidence="2">TS7</strain>
    </source>
</reference>
<dbReference type="Proteomes" id="UP000887229">
    <property type="component" value="Unassembled WGS sequence"/>
</dbReference>
<dbReference type="AlphaFoldDB" id="A0A9P7ZIV8"/>
<feature type="region of interest" description="Disordered" evidence="1">
    <location>
        <begin position="19"/>
        <end position="50"/>
    </location>
</feature>
<dbReference type="OrthoDB" id="40334at2759"/>
<dbReference type="EMBL" id="MU251262">
    <property type="protein sequence ID" value="KAG9252527.1"/>
    <property type="molecule type" value="Genomic_DNA"/>
</dbReference>
<dbReference type="SUPFAM" id="SSF52833">
    <property type="entry name" value="Thioredoxin-like"/>
    <property type="match status" value="1"/>
</dbReference>
<dbReference type="RefSeq" id="XP_046116451.1">
    <property type="nucleotide sequence ID" value="XM_046266133.1"/>
</dbReference>
<comment type="caution">
    <text evidence="2">The sequence shown here is derived from an EMBL/GenBank/DDBJ whole genome shotgun (WGS) entry which is preliminary data.</text>
</comment>
<proteinExistence type="predicted"/>
<sequence length="272" mass="29473">MLSSLGTKVALKKVGLPSSTFDLSTWSAPATGTARREPNKLRKRQPTPEEEAENGWASWMGSWNVQSLPLTISPWFAPPPPPVHVARVPNVGDKAPVDSHARLKLGGKRTLVVFLRCVGCAFAQKTFLALRSIANRHVGTIRCVAVSHSSPHATKKWIDMIGGAWDVEVLIDEQRSLYASWGLGLGNFMYLFHPAAQAQAWKEKGWLGDEVAAAVTRIGAVSEDDEGGVLGNKWQEAGAFAVDTKGTVVWGGKATRSDDMMNLDEGAMILML</sequence>
<dbReference type="PANTHER" id="PTHR42336:SF1">
    <property type="entry name" value="ALKYL HYDROPEROXIDE REDUCTASE SUBUNIT C_ THIOL SPECIFIC ANTIOXIDANT DOMAIN-CONTAINING PROTEIN"/>
    <property type="match status" value="1"/>
</dbReference>
<evidence type="ECO:0000313" key="3">
    <source>
        <dbReference type="Proteomes" id="UP000887229"/>
    </source>
</evidence>
<accession>A0A9P7ZIV8</accession>
<evidence type="ECO:0000256" key="1">
    <source>
        <dbReference type="SAM" id="MobiDB-lite"/>
    </source>
</evidence>
<dbReference type="GeneID" id="70297036"/>
<dbReference type="InterPro" id="IPR032801">
    <property type="entry name" value="PXL2A/B/C"/>
</dbReference>
<evidence type="ECO:0000313" key="2">
    <source>
        <dbReference type="EMBL" id="KAG9252527.1"/>
    </source>
</evidence>